<dbReference type="InterPro" id="IPR000748">
    <property type="entry name" value="PsdUridine_synth_RsuA/RluB/E/F"/>
</dbReference>
<feature type="domain" description="RNA-binding S4" evidence="5">
    <location>
        <begin position="7"/>
        <end position="66"/>
    </location>
</feature>
<dbReference type="InterPro" id="IPR018496">
    <property type="entry name" value="PsdUridine_synth_RsuA/RluB_CS"/>
</dbReference>
<reference evidence="6 7" key="1">
    <citation type="submission" date="2017-12" db="EMBL/GenBank/DDBJ databases">
        <title>Chromulinavorax destructans is a abundant pathogen of dominant heterotrophic picoflagllates.</title>
        <authorList>
            <person name="Deeg C.M."/>
            <person name="Zimmer M."/>
            <person name="Suttle C.A."/>
        </authorList>
    </citation>
    <scope>NUCLEOTIDE SEQUENCE [LARGE SCALE GENOMIC DNA]</scope>
    <source>
        <strain evidence="6 7">SeV1</strain>
    </source>
</reference>
<dbReference type="SMART" id="SM00363">
    <property type="entry name" value="S4"/>
    <property type="match status" value="1"/>
</dbReference>
<dbReference type="Pfam" id="PF00849">
    <property type="entry name" value="PseudoU_synth_2"/>
    <property type="match status" value="1"/>
</dbReference>
<gene>
    <name evidence="6" type="ORF">C0J27_02060</name>
</gene>
<evidence type="ECO:0000313" key="7">
    <source>
        <dbReference type="Proteomes" id="UP000254834"/>
    </source>
</evidence>
<dbReference type="GO" id="GO:0003723">
    <property type="term" value="F:RNA binding"/>
    <property type="evidence" value="ECO:0007669"/>
    <property type="project" value="UniProtKB-KW"/>
</dbReference>
<dbReference type="InterPro" id="IPR006145">
    <property type="entry name" value="PsdUridine_synth_RsuA/RluA"/>
</dbReference>
<evidence type="ECO:0000256" key="1">
    <source>
        <dbReference type="ARBA" id="ARBA00008348"/>
    </source>
</evidence>
<dbReference type="InterPro" id="IPR020103">
    <property type="entry name" value="PsdUridine_synth_cat_dom_sf"/>
</dbReference>
<dbReference type="GO" id="GO:0120159">
    <property type="term" value="F:rRNA pseudouridine synthase activity"/>
    <property type="evidence" value="ECO:0007669"/>
    <property type="project" value="UniProtKB-ARBA"/>
</dbReference>
<keyword evidence="3" id="KW-0694">RNA-binding</keyword>
<dbReference type="AlphaFoldDB" id="A0A345ZB54"/>
<dbReference type="Gene3D" id="3.10.290.10">
    <property type="entry name" value="RNA-binding S4 domain"/>
    <property type="match status" value="1"/>
</dbReference>
<dbReference type="SUPFAM" id="SSF55174">
    <property type="entry name" value="Alpha-L RNA-binding motif"/>
    <property type="match status" value="1"/>
</dbReference>
<dbReference type="CDD" id="cd02870">
    <property type="entry name" value="PseudoU_synth_RsuA_like"/>
    <property type="match status" value="1"/>
</dbReference>
<dbReference type="CDD" id="cd00165">
    <property type="entry name" value="S4"/>
    <property type="match status" value="1"/>
</dbReference>
<dbReference type="RefSeq" id="WP_115585536.1">
    <property type="nucleotide sequence ID" value="NZ_CP025544.1"/>
</dbReference>
<dbReference type="PROSITE" id="PS01149">
    <property type="entry name" value="PSI_RSU"/>
    <property type="match status" value="1"/>
</dbReference>
<dbReference type="SUPFAM" id="SSF55120">
    <property type="entry name" value="Pseudouridine synthase"/>
    <property type="match status" value="1"/>
</dbReference>
<dbReference type="EMBL" id="CP025544">
    <property type="protein sequence ID" value="AXK60521.1"/>
    <property type="molecule type" value="Genomic_DNA"/>
</dbReference>
<evidence type="ECO:0000256" key="3">
    <source>
        <dbReference type="PROSITE-ProRule" id="PRU00182"/>
    </source>
</evidence>
<proteinExistence type="inferred from homology"/>
<dbReference type="NCBIfam" id="TIGR00093">
    <property type="entry name" value="pseudouridine synthase"/>
    <property type="match status" value="1"/>
</dbReference>
<dbReference type="InterPro" id="IPR020094">
    <property type="entry name" value="TruA/RsuA/RluB/E/F_N"/>
</dbReference>
<dbReference type="InterPro" id="IPR002942">
    <property type="entry name" value="S4_RNA-bd"/>
</dbReference>
<dbReference type="Proteomes" id="UP000254834">
    <property type="component" value="Chromosome"/>
</dbReference>
<dbReference type="InterPro" id="IPR036986">
    <property type="entry name" value="S4_RNA-bd_sf"/>
</dbReference>
<accession>A0A345ZB54</accession>
<dbReference type="Pfam" id="PF01479">
    <property type="entry name" value="S4"/>
    <property type="match status" value="1"/>
</dbReference>
<dbReference type="PROSITE" id="PS50889">
    <property type="entry name" value="S4"/>
    <property type="match status" value="1"/>
</dbReference>
<evidence type="ECO:0000256" key="2">
    <source>
        <dbReference type="ARBA" id="ARBA00023235"/>
    </source>
</evidence>
<keyword evidence="2 4" id="KW-0413">Isomerase</keyword>
<dbReference type="KEGG" id="cdes:C0J27_02060"/>
<keyword evidence="7" id="KW-1185">Reference proteome</keyword>
<name>A0A345ZB54_9BACT</name>
<dbReference type="Gene3D" id="3.30.70.1560">
    <property type="entry name" value="Alpha-L RNA-binding motif"/>
    <property type="match status" value="1"/>
</dbReference>
<dbReference type="EC" id="5.4.99.-" evidence="4"/>
<organism evidence="6 7">
    <name type="scientific">Candidatus Chromulinivorax destructor</name>
    <dbReference type="NCBI Taxonomy" id="2066483"/>
    <lineage>
        <taxon>Bacteria</taxon>
        <taxon>Candidatus Babelota</taxon>
        <taxon>Candidatus Babeliae</taxon>
        <taxon>Candidatus Babeliales</taxon>
        <taxon>Candidatus Chromulinivoraceae</taxon>
        <taxon>Candidatus Chromulinivorax</taxon>
    </lineage>
</organism>
<dbReference type="PANTHER" id="PTHR47683">
    <property type="entry name" value="PSEUDOURIDINE SYNTHASE FAMILY PROTEIN-RELATED"/>
    <property type="match status" value="1"/>
</dbReference>
<evidence type="ECO:0000259" key="5">
    <source>
        <dbReference type="SMART" id="SM00363"/>
    </source>
</evidence>
<dbReference type="OrthoDB" id="9807213at2"/>
<sequence>MTTNSEIALNKYIAHAGYCSRRVATDLIKNGKVRINGIQVKTPFTLVKATDLVTVENNPITPEKKIYILLNKPKNVICTVADENNRKTITDLFAGVFKERLYPIGRLDRSTTGLIIMTNDGDLTQRLAHPKYEVPKMYQVTSETSIAKSVIETLLQGVPLEDGFMKVDEAGYPTSSKKIVNVTIHSGKNHIVRRLFEELGHPDIKLDRFSYAGLTKEKLRTGEWRHLTTQEVAALYQYEEKELVKEPKKINRAKKYYARLG</sequence>
<dbReference type="Gene3D" id="3.30.70.580">
    <property type="entry name" value="Pseudouridine synthase I, catalytic domain, N-terminal subdomain"/>
    <property type="match status" value="1"/>
</dbReference>
<evidence type="ECO:0000256" key="4">
    <source>
        <dbReference type="RuleBase" id="RU003887"/>
    </source>
</evidence>
<dbReference type="PANTHER" id="PTHR47683:SF2">
    <property type="entry name" value="RNA-BINDING S4 DOMAIN-CONTAINING PROTEIN"/>
    <property type="match status" value="1"/>
</dbReference>
<dbReference type="InterPro" id="IPR042092">
    <property type="entry name" value="PsdUridine_s_RsuA/RluB/E/F_cat"/>
</dbReference>
<protein>
    <recommendedName>
        <fullName evidence="4">Pseudouridine synthase</fullName>
        <ecNumber evidence="4">5.4.99.-</ecNumber>
    </recommendedName>
</protein>
<dbReference type="InterPro" id="IPR050343">
    <property type="entry name" value="RsuA_PseudoU_synthase"/>
</dbReference>
<dbReference type="GO" id="GO:0000455">
    <property type="term" value="P:enzyme-directed rRNA pseudouridine synthesis"/>
    <property type="evidence" value="ECO:0007669"/>
    <property type="project" value="UniProtKB-ARBA"/>
</dbReference>
<evidence type="ECO:0000313" key="6">
    <source>
        <dbReference type="EMBL" id="AXK60521.1"/>
    </source>
</evidence>
<comment type="similarity">
    <text evidence="1 4">Belongs to the pseudouridine synthase RsuA family.</text>
</comment>